<feature type="compositionally biased region" description="Low complexity" evidence="5">
    <location>
        <begin position="1477"/>
        <end position="1532"/>
    </location>
</feature>
<feature type="compositionally biased region" description="Polar residues" evidence="5">
    <location>
        <begin position="1261"/>
        <end position="1271"/>
    </location>
</feature>
<feature type="compositionally biased region" description="Basic and acidic residues" evidence="5">
    <location>
        <begin position="1149"/>
        <end position="1160"/>
    </location>
</feature>
<feature type="region of interest" description="Disordered" evidence="5">
    <location>
        <begin position="1544"/>
        <end position="1563"/>
    </location>
</feature>
<feature type="compositionally biased region" description="Low complexity" evidence="5">
    <location>
        <begin position="123"/>
        <end position="135"/>
    </location>
</feature>
<feature type="region of interest" description="Disordered" evidence="5">
    <location>
        <begin position="1618"/>
        <end position="1652"/>
    </location>
</feature>
<feature type="compositionally biased region" description="Low complexity" evidence="5">
    <location>
        <begin position="416"/>
        <end position="427"/>
    </location>
</feature>
<feature type="domain" description="LIM zinc-binding" evidence="6">
    <location>
        <begin position="1658"/>
        <end position="1724"/>
    </location>
</feature>
<evidence type="ECO:0000313" key="8">
    <source>
        <dbReference type="Proteomes" id="UP001497623"/>
    </source>
</evidence>
<feature type="compositionally biased region" description="Basic and acidic residues" evidence="5">
    <location>
        <begin position="284"/>
        <end position="303"/>
    </location>
</feature>
<proteinExistence type="predicted"/>
<reference evidence="7 8" key="1">
    <citation type="submission" date="2024-05" db="EMBL/GenBank/DDBJ databases">
        <authorList>
            <person name="Wallberg A."/>
        </authorList>
    </citation>
    <scope>NUCLEOTIDE SEQUENCE [LARGE SCALE GENOMIC DNA]</scope>
</reference>
<feature type="region of interest" description="Disordered" evidence="5">
    <location>
        <begin position="104"/>
        <end position="135"/>
    </location>
</feature>
<name>A0AAV2PJT6_MEGNR</name>
<feature type="region of interest" description="Disordered" evidence="5">
    <location>
        <begin position="226"/>
        <end position="355"/>
    </location>
</feature>
<keyword evidence="8" id="KW-1185">Reference proteome</keyword>
<protein>
    <recommendedName>
        <fullName evidence="6">LIM zinc-binding domain-containing protein</fullName>
    </recommendedName>
</protein>
<evidence type="ECO:0000313" key="7">
    <source>
        <dbReference type="EMBL" id="CAL4060062.1"/>
    </source>
</evidence>
<feature type="compositionally biased region" description="Polar residues" evidence="5">
    <location>
        <begin position="1370"/>
        <end position="1379"/>
    </location>
</feature>
<evidence type="ECO:0000256" key="1">
    <source>
        <dbReference type="ARBA" id="ARBA00022723"/>
    </source>
</evidence>
<dbReference type="PROSITE" id="PS50023">
    <property type="entry name" value="LIM_DOMAIN_2"/>
    <property type="match status" value="1"/>
</dbReference>
<feature type="compositionally biased region" description="Polar residues" evidence="5">
    <location>
        <begin position="1544"/>
        <end position="1559"/>
    </location>
</feature>
<evidence type="ECO:0000256" key="2">
    <source>
        <dbReference type="ARBA" id="ARBA00022833"/>
    </source>
</evidence>
<dbReference type="CDD" id="cd08368">
    <property type="entry name" value="LIM"/>
    <property type="match status" value="1"/>
</dbReference>
<dbReference type="GO" id="GO:0046872">
    <property type="term" value="F:metal ion binding"/>
    <property type="evidence" value="ECO:0007669"/>
    <property type="project" value="UniProtKB-KW"/>
</dbReference>
<dbReference type="InterPro" id="IPR031865">
    <property type="entry name" value="DUF4757"/>
</dbReference>
<feature type="compositionally biased region" description="Polar residues" evidence="5">
    <location>
        <begin position="1400"/>
        <end position="1418"/>
    </location>
</feature>
<dbReference type="Gene3D" id="2.10.110.10">
    <property type="entry name" value="Cysteine Rich Protein"/>
    <property type="match status" value="1"/>
</dbReference>
<feature type="region of interest" description="Disordered" evidence="5">
    <location>
        <begin position="416"/>
        <end position="451"/>
    </location>
</feature>
<gene>
    <name evidence="7" type="ORF">MNOR_LOCUS1012</name>
</gene>
<feature type="region of interest" description="Disordered" evidence="5">
    <location>
        <begin position="903"/>
        <end position="949"/>
    </location>
</feature>
<feature type="compositionally biased region" description="Polar residues" evidence="5">
    <location>
        <begin position="104"/>
        <end position="114"/>
    </location>
</feature>
<dbReference type="SMART" id="SM00132">
    <property type="entry name" value="LIM"/>
    <property type="match status" value="1"/>
</dbReference>
<accession>A0AAV2PJT6</accession>
<keyword evidence="3 4" id="KW-0440">LIM domain</keyword>
<feature type="compositionally biased region" description="Low complexity" evidence="5">
    <location>
        <begin position="1624"/>
        <end position="1644"/>
    </location>
</feature>
<feature type="region of interest" description="Disordered" evidence="5">
    <location>
        <begin position="1234"/>
        <end position="1418"/>
    </location>
</feature>
<evidence type="ECO:0000256" key="4">
    <source>
        <dbReference type="PROSITE-ProRule" id="PRU00125"/>
    </source>
</evidence>
<dbReference type="Pfam" id="PF15949">
    <property type="entry name" value="DUF4757"/>
    <property type="match status" value="1"/>
</dbReference>
<evidence type="ECO:0000259" key="6">
    <source>
        <dbReference type="PROSITE" id="PS50023"/>
    </source>
</evidence>
<feature type="compositionally biased region" description="Basic and acidic residues" evidence="5">
    <location>
        <begin position="332"/>
        <end position="354"/>
    </location>
</feature>
<dbReference type="PROSITE" id="PS00478">
    <property type="entry name" value="LIM_DOMAIN_1"/>
    <property type="match status" value="1"/>
</dbReference>
<dbReference type="Proteomes" id="UP001497623">
    <property type="component" value="Unassembled WGS sequence"/>
</dbReference>
<feature type="region of interest" description="Disordered" evidence="5">
    <location>
        <begin position="1143"/>
        <end position="1208"/>
    </location>
</feature>
<dbReference type="Pfam" id="PF00412">
    <property type="entry name" value="LIM"/>
    <property type="match status" value="1"/>
</dbReference>
<feature type="compositionally biased region" description="Basic and acidic residues" evidence="5">
    <location>
        <begin position="1462"/>
        <end position="1471"/>
    </location>
</feature>
<evidence type="ECO:0000256" key="3">
    <source>
        <dbReference type="ARBA" id="ARBA00023038"/>
    </source>
</evidence>
<feature type="region of interest" description="Disordered" evidence="5">
    <location>
        <begin position="1"/>
        <end position="46"/>
    </location>
</feature>
<feature type="compositionally biased region" description="Basic and acidic residues" evidence="5">
    <location>
        <begin position="24"/>
        <end position="35"/>
    </location>
</feature>
<feature type="compositionally biased region" description="Polar residues" evidence="5">
    <location>
        <begin position="437"/>
        <end position="446"/>
    </location>
</feature>
<dbReference type="EMBL" id="CAXKWB010000253">
    <property type="protein sequence ID" value="CAL4060062.1"/>
    <property type="molecule type" value="Genomic_DNA"/>
</dbReference>
<dbReference type="InterPro" id="IPR001781">
    <property type="entry name" value="Znf_LIM"/>
</dbReference>
<dbReference type="GO" id="GO:0030155">
    <property type="term" value="P:regulation of cell adhesion"/>
    <property type="evidence" value="ECO:0007669"/>
    <property type="project" value="InterPro"/>
</dbReference>
<dbReference type="InterPro" id="IPR029978">
    <property type="entry name" value="LMO-7"/>
</dbReference>
<keyword evidence="1 4" id="KW-0479">Metal-binding</keyword>
<feature type="compositionally biased region" description="Low complexity" evidence="5">
    <location>
        <begin position="266"/>
        <end position="276"/>
    </location>
</feature>
<sequence>MREEEEEEGEEENEEQETNTGPAKDYKRTAKDSGRRASQLLPRQLKHLKPQFELQVARRRRITTRTNGTLKSFDKGFTCSSSSSEWLDQTTAYKMPGNIRYSQGTYNGSQSTYNGDPGKTLPSRSMSVDSLSDSKMSQEYVPSRISRLGPKVNTSAAMQFVKAGPAGLYKTANEQIKKADTVKALRKQMTVEEEDWQQNLDKWKSSRRKRNEDALVRVIEIKKNEEDEQFQKTRRKSKTFNEMQEDKSKRGRRYNLVVHDDDNSDLSELGLGLSSNKSETSINDIHDENDNKELDNDNKDAKSDAGFCTGSDTGSDGVFAEDNISDTSSALGDKKDAHDSLLDPGVPKDDELHMNGHNLSLTTSLTSSSLTSSSLTNSTLITKDKDSPDEYTYDKAIEGYKQFAVNSVKRRTPSITSLNSNASFSSSTKEDEKEKTQMSTRSSSPNKGKGLEDKLSFFTKEMEKDFIKTSPEPKVVIREKPKIDVGKRRSMFELGDVSPLENSNISTSSSTSQEQKHLIRRASDIAVPGSLKNRVKSFENLDSDINRPRSITPQRDTKFHEKLANFHQQESETEPKQTVRKNTPERDMNFHKKLASFTSINNGEEEKIMERKLPIRRDSSLLRNKIASFEQLDQTEETHISSRPRDDTLKSYDRSVSLEHLIEEPKSKMTMRSAVSTGNVMRHIQSTPYMVVDLDSTVGVEEEVKRRNEPVVSGTLAGPNSNRDSTKRSTIYETVEKCQVSRDVESAPLYSIFQYLSPEVNAQVFELASKLEETPLVGSPTDKTDTLVPASSAVSSSVKDANCSTPYTDEDINEVISDYEQVEGTSGDGELVENIYENITDEYMYENIYEKINEKFVGEIEHQYQTLDEVRSEQISVNEFILPPVNQQKIAVSATPEVLDVTWTDGPSQVAPPSEPPPPPPPDDDSDDDDEQHLLAQNEDPNFTREKSTRRLKKELWRRRSDFLGTSSQYNEEETTVKPPPNLSEILRQECESERRLLESHSPRLIQQEEDEIARREREIIENLERSEKLQQQNRTKYLWEDRMRDDQGTISDMNEVDEHLQYQEDNNEISTTLAKTMEPEGVQISPESSTNISEISNTDLVIPEKPLDSFEFKMSPELSDNMPEISNTDIVTSENQLETLESELTFPSEKKNEGLDLESKINSYSEASTLEPIRTEAENVESEPIHPDPLMDDSNDSQDDSNEAYKKLAELEEEMMRHDKGMLKKLQAATNSQQLGHIPPPTPYACEEEPPVVPPLPLPSTLNDQQSNHYSFDPPQPLPIQEYYIAPSYEPPPPMVVNENKVQPPATSPSQYNTLASPHPYTRSHSQSSIHPPLSSVRSTPGNSPRDAVPEPLPRKKNLPPPPPEKPHQLQQQYIDINSNERQEALRLSRFSSSESSIHTEMSDTSVQSVSSGQHMSKQTLLALSAIPKPKLTENESWIKRKAENKKDYSKHWLIQEAEQRRLEDQDRIPRQKQGSQLSSQQLNSSHHHSSSQQISSPQHSSPPHTSPSSSYISSSNVNNSSHANNINNNNKNWRNASTTYQPTISATSTTPPGSSNDKALPDSIIHNLTQRVNNKNIKNTYANTNVRNGSYGNSSYRGDENYHDYMNAEALSAASTHAPVYQSAQPQPPITTSQQQTSQQQQEEQDQRLLSVSGKKKCSHCGEELGRGAAMIIESLRLFYHIPCFKCCVCGIQLGNGSAGADVRVRNHKLHCHNCYSNDEGMKFSKV</sequence>
<keyword evidence="2 4" id="KW-0862">Zinc</keyword>
<feature type="compositionally biased region" description="Polar residues" evidence="5">
    <location>
        <begin position="1324"/>
        <end position="1344"/>
    </location>
</feature>
<feature type="compositionally biased region" description="Acidic residues" evidence="5">
    <location>
        <begin position="1"/>
        <end position="17"/>
    </location>
</feature>
<feature type="region of interest" description="Disordered" evidence="5">
    <location>
        <begin position="1462"/>
        <end position="1538"/>
    </location>
</feature>
<dbReference type="PANTHER" id="PTHR46767">
    <property type="entry name" value="LIM DOMAIN ONLY PROTEIN 7"/>
    <property type="match status" value="1"/>
</dbReference>
<feature type="non-terminal residue" evidence="7">
    <location>
        <position position="1729"/>
    </location>
</feature>
<dbReference type="GO" id="GO:0023051">
    <property type="term" value="P:regulation of signaling"/>
    <property type="evidence" value="ECO:0007669"/>
    <property type="project" value="InterPro"/>
</dbReference>
<feature type="region of interest" description="Disordered" evidence="5">
    <location>
        <begin position="1578"/>
        <end position="1597"/>
    </location>
</feature>
<feature type="compositionally biased region" description="Low complexity" evidence="5">
    <location>
        <begin position="1389"/>
        <end position="1398"/>
    </location>
</feature>
<feature type="compositionally biased region" description="Acidic residues" evidence="5">
    <location>
        <begin position="1191"/>
        <end position="1203"/>
    </location>
</feature>
<dbReference type="PANTHER" id="PTHR46767:SF1">
    <property type="entry name" value="LIM DOMAIN ONLY PROTEIN 7"/>
    <property type="match status" value="1"/>
</dbReference>
<feature type="compositionally biased region" description="Acidic residues" evidence="5">
    <location>
        <begin position="922"/>
        <end position="931"/>
    </location>
</feature>
<comment type="caution">
    <text evidence="7">The sequence shown here is derived from an EMBL/GenBank/DDBJ whole genome shotgun (WGS) entry which is preliminary data.</text>
</comment>
<evidence type="ECO:0000256" key="5">
    <source>
        <dbReference type="SAM" id="MobiDB-lite"/>
    </source>
</evidence>
<organism evidence="7 8">
    <name type="scientific">Meganyctiphanes norvegica</name>
    <name type="common">Northern krill</name>
    <name type="synonym">Thysanopoda norvegica</name>
    <dbReference type="NCBI Taxonomy" id="48144"/>
    <lineage>
        <taxon>Eukaryota</taxon>
        <taxon>Metazoa</taxon>
        <taxon>Ecdysozoa</taxon>
        <taxon>Arthropoda</taxon>
        <taxon>Crustacea</taxon>
        <taxon>Multicrustacea</taxon>
        <taxon>Malacostraca</taxon>
        <taxon>Eumalacostraca</taxon>
        <taxon>Eucarida</taxon>
        <taxon>Euphausiacea</taxon>
        <taxon>Euphausiidae</taxon>
        <taxon>Meganyctiphanes</taxon>
    </lineage>
</organism>